<keyword evidence="3" id="KW-1185">Reference proteome</keyword>
<dbReference type="InterPro" id="IPR035897">
    <property type="entry name" value="Toll_tir_struct_dom_sf"/>
</dbReference>
<dbReference type="PROSITE" id="PS50104">
    <property type="entry name" value="TIR"/>
    <property type="match status" value="1"/>
</dbReference>
<gene>
    <name evidence="2" type="ORF">MBHS_04872</name>
</gene>
<dbReference type="GO" id="GO:0007165">
    <property type="term" value="P:signal transduction"/>
    <property type="evidence" value="ECO:0007669"/>
    <property type="project" value="InterPro"/>
</dbReference>
<organism evidence="2 3">
    <name type="scientific">Candidatus Venteria ishoeyi</name>
    <dbReference type="NCBI Taxonomy" id="1899563"/>
    <lineage>
        <taxon>Bacteria</taxon>
        <taxon>Pseudomonadati</taxon>
        <taxon>Pseudomonadota</taxon>
        <taxon>Gammaproteobacteria</taxon>
        <taxon>Thiotrichales</taxon>
        <taxon>Thiotrichaceae</taxon>
        <taxon>Venteria</taxon>
    </lineage>
</organism>
<dbReference type="SMART" id="SM00255">
    <property type="entry name" value="TIR"/>
    <property type="match status" value="1"/>
</dbReference>
<sequence length="187" mass="21399">MSAAITTVSPLSLTDTPTATDSLHLNKTKSTHSGVSLFYSYSHEDEAYRQYLEKHLKLLQRMGIIRVWHDRMIEAGMLWETDIKQQLESAQIILLLISPDFLFSDYCYDIEMKRALQRHHAGTARVVPIALRPVDSTDAPFMVLQGLPTGFKPVTEWANQDRAFVNIAQGIRQLARQIQQPNHNRPR</sequence>
<dbReference type="Proteomes" id="UP000236724">
    <property type="component" value="Unassembled WGS sequence"/>
</dbReference>
<evidence type="ECO:0000313" key="2">
    <source>
        <dbReference type="EMBL" id="SEH08979.1"/>
    </source>
</evidence>
<dbReference type="RefSeq" id="WP_103922477.1">
    <property type="nucleotide sequence ID" value="NZ_FMSV02000557.1"/>
</dbReference>
<evidence type="ECO:0000313" key="3">
    <source>
        <dbReference type="Proteomes" id="UP000236724"/>
    </source>
</evidence>
<dbReference type="Pfam" id="PF13676">
    <property type="entry name" value="TIR_2"/>
    <property type="match status" value="1"/>
</dbReference>
<protein>
    <recommendedName>
        <fullName evidence="1">TIR domain-containing protein</fullName>
    </recommendedName>
</protein>
<accession>A0A1H6FHX7</accession>
<dbReference type="Gene3D" id="3.40.50.10140">
    <property type="entry name" value="Toll/interleukin-1 receptor homology (TIR) domain"/>
    <property type="match status" value="1"/>
</dbReference>
<evidence type="ECO:0000259" key="1">
    <source>
        <dbReference type="PROSITE" id="PS50104"/>
    </source>
</evidence>
<dbReference type="AlphaFoldDB" id="A0A1H6FHX7"/>
<dbReference type="SUPFAM" id="SSF52200">
    <property type="entry name" value="Toll/Interleukin receptor TIR domain"/>
    <property type="match status" value="1"/>
</dbReference>
<dbReference type="InterPro" id="IPR000157">
    <property type="entry name" value="TIR_dom"/>
</dbReference>
<dbReference type="EMBL" id="FMSV02000557">
    <property type="protein sequence ID" value="SEH08979.1"/>
    <property type="molecule type" value="Genomic_DNA"/>
</dbReference>
<dbReference type="OrthoDB" id="1426235at2"/>
<reference evidence="2 3" key="1">
    <citation type="submission" date="2016-10" db="EMBL/GenBank/DDBJ databases">
        <authorList>
            <person name="de Groot N.N."/>
        </authorList>
    </citation>
    <scope>NUCLEOTIDE SEQUENCE [LARGE SCALE GENOMIC DNA]</scope>
    <source>
        <strain evidence="2">MBHS1</strain>
    </source>
</reference>
<name>A0A1H6FHX7_9GAMM</name>
<proteinExistence type="predicted"/>
<feature type="domain" description="TIR" evidence="1">
    <location>
        <begin position="33"/>
        <end position="175"/>
    </location>
</feature>